<protein>
    <submittedName>
        <fullName evidence="3">Uncharacterized protein</fullName>
    </submittedName>
</protein>
<reference evidence="3 4" key="1">
    <citation type="submission" date="2016-10" db="EMBL/GenBank/DDBJ databases">
        <authorList>
            <person name="Cai Z."/>
        </authorList>
    </citation>
    <scope>NUCLEOTIDE SEQUENCE [LARGE SCALE GENOMIC DNA]</scope>
</reference>
<evidence type="ECO:0000256" key="2">
    <source>
        <dbReference type="SAM" id="SignalP"/>
    </source>
</evidence>
<feature type="compositionally biased region" description="Basic and acidic residues" evidence="1">
    <location>
        <begin position="108"/>
        <end position="119"/>
    </location>
</feature>
<feature type="region of interest" description="Disordered" evidence="1">
    <location>
        <begin position="93"/>
        <end position="121"/>
    </location>
</feature>
<evidence type="ECO:0000256" key="1">
    <source>
        <dbReference type="SAM" id="MobiDB-lite"/>
    </source>
</evidence>
<feature type="signal peptide" evidence="2">
    <location>
        <begin position="1"/>
        <end position="19"/>
    </location>
</feature>
<feature type="chain" id="PRO_5016988301" evidence="2">
    <location>
        <begin position="20"/>
        <end position="141"/>
    </location>
</feature>
<evidence type="ECO:0000313" key="4">
    <source>
        <dbReference type="Proteomes" id="UP000256970"/>
    </source>
</evidence>
<dbReference type="EMBL" id="FNXT01000773">
    <property type="protein sequence ID" value="SZX67165.1"/>
    <property type="molecule type" value="Genomic_DNA"/>
</dbReference>
<proteinExistence type="predicted"/>
<gene>
    <name evidence="3" type="ORF">BQ4739_LOCUS7586</name>
</gene>
<evidence type="ECO:0000313" key="3">
    <source>
        <dbReference type="EMBL" id="SZX67165.1"/>
    </source>
</evidence>
<keyword evidence="4" id="KW-1185">Reference proteome</keyword>
<accession>A0A383VNR6</accession>
<organism evidence="3 4">
    <name type="scientific">Tetradesmus obliquus</name>
    <name type="common">Green alga</name>
    <name type="synonym">Acutodesmus obliquus</name>
    <dbReference type="NCBI Taxonomy" id="3088"/>
    <lineage>
        <taxon>Eukaryota</taxon>
        <taxon>Viridiplantae</taxon>
        <taxon>Chlorophyta</taxon>
        <taxon>core chlorophytes</taxon>
        <taxon>Chlorophyceae</taxon>
        <taxon>CS clade</taxon>
        <taxon>Sphaeropleales</taxon>
        <taxon>Scenedesmaceae</taxon>
        <taxon>Tetradesmus</taxon>
    </lineage>
</organism>
<dbReference type="Proteomes" id="UP000256970">
    <property type="component" value="Unassembled WGS sequence"/>
</dbReference>
<name>A0A383VNR6_TETOB</name>
<dbReference type="AlphaFoldDB" id="A0A383VNR6"/>
<keyword evidence="2" id="KW-0732">Signal</keyword>
<sequence>MAWRLFLVALLACASLASAHHGAESEHNELDSELAKQQQLAAVGVLDSAKAMRKSAINPSDDKVALLAANMASNPAASLKALSASHAGKGAAAAAAAAAGNDQDDQDDMKREDPEDVRGRRLRYNSVRLRYNSRRMLVSQP</sequence>